<evidence type="ECO:0000313" key="1">
    <source>
        <dbReference type="EMBL" id="MDT9409891.1"/>
    </source>
</evidence>
<gene>
    <name evidence="1" type="ORF">P8T80_00500</name>
</gene>
<reference evidence="1 2" key="1">
    <citation type="submission" date="2023-03" db="EMBL/GenBank/DDBJ databases">
        <title>Whole genome sequence of the first Corynebacterium rouxii strains isolated in Brazil: a recent member of Corynebacterium diphtheriae complex.</title>
        <authorList>
            <person name="Vieira V."/>
            <person name="Ramos J.N."/>
            <person name="Araujo M.R.B."/>
            <person name="Baio P.V."/>
            <person name="Sant'Anna L.O."/>
            <person name="Veras J.F.C."/>
            <person name="Vieira E.M.D."/>
            <person name="Sousa M.A.B."/>
            <person name="Camargo C.H."/>
            <person name="Sacchi C.T."/>
            <person name="Campos K.R."/>
            <person name="Santos M.B.N."/>
            <person name="Bokermann S."/>
            <person name="Alvim L.B."/>
            <person name="Santos L.S."/>
            <person name="Mattos-Guaraldi A.L."/>
        </authorList>
    </citation>
    <scope>NUCLEOTIDE SEQUENCE [LARGE SCALE GENOMIC DNA]</scope>
    <source>
        <strain evidence="1 2">70862</strain>
    </source>
</reference>
<proteinExistence type="predicted"/>
<name>A0ABU3PJ72_9CORY</name>
<evidence type="ECO:0000313" key="2">
    <source>
        <dbReference type="Proteomes" id="UP001265983"/>
    </source>
</evidence>
<protein>
    <submittedName>
        <fullName evidence="1">Uncharacterized protein</fullName>
    </submittedName>
</protein>
<dbReference type="EMBL" id="JARUHM010000001">
    <property type="protein sequence ID" value="MDT9409891.1"/>
    <property type="molecule type" value="Genomic_DNA"/>
</dbReference>
<dbReference type="RefSeq" id="WP_155871097.1">
    <property type="nucleotide sequence ID" value="NZ_CP168248.1"/>
</dbReference>
<sequence>MIDHVGAAVRGACGSEDFLKLQKLTVPVNAKNENSYLPDFCNYKIARFARELQRFE</sequence>
<dbReference type="Proteomes" id="UP001265983">
    <property type="component" value="Unassembled WGS sequence"/>
</dbReference>
<comment type="caution">
    <text evidence="1">The sequence shown here is derived from an EMBL/GenBank/DDBJ whole genome shotgun (WGS) entry which is preliminary data.</text>
</comment>
<keyword evidence="2" id="KW-1185">Reference proteome</keyword>
<organism evidence="1 2">
    <name type="scientific">Corynebacterium rouxii</name>
    <dbReference type="NCBI Taxonomy" id="2719119"/>
    <lineage>
        <taxon>Bacteria</taxon>
        <taxon>Bacillati</taxon>
        <taxon>Actinomycetota</taxon>
        <taxon>Actinomycetes</taxon>
        <taxon>Mycobacteriales</taxon>
        <taxon>Corynebacteriaceae</taxon>
        <taxon>Corynebacterium</taxon>
    </lineage>
</organism>
<accession>A0ABU3PJ72</accession>